<keyword evidence="1" id="KW-1133">Transmembrane helix</keyword>
<feature type="transmembrane region" description="Helical" evidence="1">
    <location>
        <begin position="16"/>
        <end position="36"/>
    </location>
</feature>
<keyword evidence="1" id="KW-0472">Membrane</keyword>
<keyword evidence="1" id="KW-0812">Transmembrane</keyword>
<evidence type="ECO:0000256" key="1">
    <source>
        <dbReference type="SAM" id="Phobius"/>
    </source>
</evidence>
<proteinExistence type="predicted"/>
<feature type="transmembrane region" description="Helical" evidence="1">
    <location>
        <begin position="84"/>
        <end position="103"/>
    </location>
</feature>
<protein>
    <submittedName>
        <fullName evidence="2">Uncharacterized protein</fullName>
    </submittedName>
</protein>
<gene>
    <name evidence="2" type="ORF">L484_014855</name>
</gene>
<evidence type="ECO:0000313" key="2">
    <source>
        <dbReference type="EMBL" id="EXC21500.1"/>
    </source>
</evidence>
<organism evidence="2 3">
    <name type="scientific">Morus notabilis</name>
    <dbReference type="NCBI Taxonomy" id="981085"/>
    <lineage>
        <taxon>Eukaryota</taxon>
        <taxon>Viridiplantae</taxon>
        <taxon>Streptophyta</taxon>
        <taxon>Embryophyta</taxon>
        <taxon>Tracheophyta</taxon>
        <taxon>Spermatophyta</taxon>
        <taxon>Magnoliopsida</taxon>
        <taxon>eudicotyledons</taxon>
        <taxon>Gunneridae</taxon>
        <taxon>Pentapetalae</taxon>
        <taxon>rosids</taxon>
        <taxon>fabids</taxon>
        <taxon>Rosales</taxon>
        <taxon>Moraceae</taxon>
        <taxon>Moreae</taxon>
        <taxon>Morus</taxon>
    </lineage>
</organism>
<dbReference type="PANTHER" id="PTHR34115:SF13">
    <property type="entry name" value="RPB1A"/>
    <property type="match status" value="1"/>
</dbReference>
<reference evidence="3" key="1">
    <citation type="submission" date="2013-01" db="EMBL/GenBank/DDBJ databases">
        <title>Draft Genome Sequence of a Mulberry Tree, Morus notabilis C.K. Schneid.</title>
        <authorList>
            <person name="He N."/>
            <person name="Zhao S."/>
        </authorList>
    </citation>
    <scope>NUCLEOTIDE SEQUENCE</scope>
</reference>
<feature type="transmembrane region" description="Helical" evidence="1">
    <location>
        <begin position="109"/>
        <end position="127"/>
    </location>
</feature>
<dbReference type="EMBL" id="KE345945">
    <property type="protein sequence ID" value="EXC21500.1"/>
    <property type="molecule type" value="Genomic_DNA"/>
</dbReference>
<keyword evidence="3" id="KW-1185">Reference proteome</keyword>
<dbReference type="AlphaFoldDB" id="W9S224"/>
<dbReference type="InterPro" id="IPR053258">
    <property type="entry name" value="Ca-permeable_cation_channel"/>
</dbReference>
<accession>W9S224</accession>
<evidence type="ECO:0000313" key="3">
    <source>
        <dbReference type="Proteomes" id="UP000030645"/>
    </source>
</evidence>
<name>W9S224_9ROSA</name>
<dbReference type="Proteomes" id="UP000030645">
    <property type="component" value="Unassembled WGS sequence"/>
</dbReference>
<sequence length="176" mass="19660">MEGGGDRSITRLENPFDFMTVIHAAVFFLISTLLGVHDMMYKSNPASSAFKAHDETVVVLMIALVIYFVAGIATAINSHRRESTVLYTKAALLSGTLASILLLQILNPLLGWLAFGLWIPYAIYVAFKVLHTLLRQLQQGPPFLEVVNDFWIQIRQFLANIQGQETEQQNPARPCV</sequence>
<dbReference type="PANTHER" id="PTHR34115">
    <property type="entry name" value="PROTEIN, PUTATIVE-RELATED"/>
    <property type="match status" value="1"/>
</dbReference>
<feature type="transmembrane region" description="Helical" evidence="1">
    <location>
        <begin position="56"/>
        <end position="77"/>
    </location>
</feature>